<evidence type="ECO:0000256" key="2">
    <source>
        <dbReference type="SAM" id="Phobius"/>
    </source>
</evidence>
<protein>
    <submittedName>
        <fullName evidence="4">Uncharacterized protein LOC108737506</fullName>
    </submittedName>
</protein>
<feature type="transmembrane region" description="Helical" evidence="2">
    <location>
        <begin position="148"/>
        <end position="167"/>
    </location>
</feature>
<dbReference type="Proteomes" id="UP000192223">
    <property type="component" value="Unplaced"/>
</dbReference>
<keyword evidence="2" id="KW-0472">Membrane</keyword>
<dbReference type="GeneID" id="108737506"/>
<feature type="transmembrane region" description="Helical" evidence="2">
    <location>
        <begin position="34"/>
        <end position="53"/>
    </location>
</feature>
<accession>A0A7F5R116</accession>
<feature type="transmembrane region" description="Helical" evidence="2">
    <location>
        <begin position="501"/>
        <end position="523"/>
    </location>
</feature>
<dbReference type="Gene3D" id="1.20.1740.10">
    <property type="entry name" value="Amino acid/polyamine transporter I"/>
    <property type="match status" value="1"/>
</dbReference>
<reference evidence="4" key="1">
    <citation type="submission" date="2025-08" db="UniProtKB">
        <authorList>
            <consortium name="RefSeq"/>
        </authorList>
    </citation>
    <scope>IDENTIFICATION</scope>
    <source>
        <tissue evidence="4">Entire body</tissue>
    </source>
</reference>
<proteinExistence type="predicted"/>
<dbReference type="PANTHER" id="PTHR43243">
    <property type="entry name" value="INNER MEMBRANE TRANSPORTER YGJI-RELATED"/>
    <property type="match status" value="1"/>
</dbReference>
<feature type="transmembrane region" description="Helical" evidence="2">
    <location>
        <begin position="65"/>
        <end position="83"/>
    </location>
</feature>
<dbReference type="FunCoup" id="A0A7F5R116">
    <property type="interactions" value="76"/>
</dbReference>
<sequence>MGKGDYESLCAHWALGGLILVALASSEYSGAGTTAALPISAIAAILTAISTISMPTDIAIRKRKFSDLLIFLAVWLNLLEHILSAATCSRMASATIDYMTKGYLRDWLFGLESHSLGEPWPDVMGLFIIAVTTAMFMLGLEKSLLFSVLLYNGIIFTFFLFVIIGSMNVDMKFWNWAEDFHLSGSKRVLITAAICSYAFPNTLSKTFKKYMCLKYAILLVIPLFCYTIIIFLFTSMSHYREVAGTAIPLVRVFELRGIKWGVTVMAVCTLYIVCIALTEIMPSAYSLVLYLAGNEWNILPSSLLYRNSESGASVLAIFIAGSLMSILAFACPLFYLVRLLNVCNLIKCAFYSTNTLYLLYKAAYTSASTIPVFNTNVKYEKLNKGRKRDINKMLKTKQRIKTAFDVLPRFLRQSTSQTEKSLQSNKNTEEQDDKENLLLNDYYIRDVEQYCDSDSDDKSSRSLTEVDGESSSSSTDIDTVVQEYQDKIQWEYTGGITRIRVIVIISGAIGAFVMVLISFILIFMPQNNLEDSKYYVVKRRFLPYTAVISVILNIILGSILLFEVWHGFILWVISGLVLFCRCNCCSCEGLFPENSERQKINSSKMNIEDIEYDDFVFVSS</sequence>
<dbReference type="RefSeq" id="XP_025831391.1">
    <property type="nucleotide sequence ID" value="XM_025975606.1"/>
</dbReference>
<evidence type="ECO:0000256" key="1">
    <source>
        <dbReference type="SAM" id="MobiDB-lite"/>
    </source>
</evidence>
<evidence type="ECO:0000313" key="4">
    <source>
        <dbReference type="RefSeq" id="XP_025831391.1"/>
    </source>
</evidence>
<organism evidence="3 4">
    <name type="scientific">Agrilus planipennis</name>
    <name type="common">Emerald ash borer</name>
    <name type="synonym">Agrilus marcopoli</name>
    <dbReference type="NCBI Taxonomy" id="224129"/>
    <lineage>
        <taxon>Eukaryota</taxon>
        <taxon>Metazoa</taxon>
        <taxon>Ecdysozoa</taxon>
        <taxon>Arthropoda</taxon>
        <taxon>Hexapoda</taxon>
        <taxon>Insecta</taxon>
        <taxon>Pterygota</taxon>
        <taxon>Neoptera</taxon>
        <taxon>Endopterygota</taxon>
        <taxon>Coleoptera</taxon>
        <taxon>Polyphaga</taxon>
        <taxon>Elateriformia</taxon>
        <taxon>Buprestoidea</taxon>
        <taxon>Buprestidae</taxon>
        <taxon>Agrilinae</taxon>
        <taxon>Agrilus</taxon>
    </lineage>
</organism>
<feature type="transmembrane region" description="Helical" evidence="2">
    <location>
        <begin position="544"/>
        <end position="562"/>
    </location>
</feature>
<keyword evidence="2" id="KW-1133">Transmembrane helix</keyword>
<dbReference type="InParanoid" id="A0A7F5R116"/>
<feature type="region of interest" description="Disordered" evidence="1">
    <location>
        <begin position="452"/>
        <end position="474"/>
    </location>
</feature>
<keyword evidence="2" id="KW-0812">Transmembrane</keyword>
<feature type="transmembrane region" description="Helical" evidence="2">
    <location>
        <begin position="123"/>
        <end position="141"/>
    </location>
</feature>
<dbReference type="GO" id="GO:0005886">
    <property type="term" value="C:plasma membrane"/>
    <property type="evidence" value="ECO:0007669"/>
    <property type="project" value="TreeGrafter"/>
</dbReference>
<keyword evidence="3" id="KW-1185">Reference proteome</keyword>
<feature type="transmembrane region" description="Helical" evidence="2">
    <location>
        <begin position="215"/>
        <end position="240"/>
    </location>
</feature>
<feature type="transmembrane region" description="Helical" evidence="2">
    <location>
        <begin position="260"/>
        <end position="293"/>
    </location>
</feature>
<dbReference type="AlphaFoldDB" id="A0A7F5R116"/>
<dbReference type="OrthoDB" id="8197893at2759"/>
<dbReference type="PANTHER" id="PTHR43243:SF98">
    <property type="entry name" value="TORN AND DIMINISHED RHABDOMERES, ISOFORM D"/>
    <property type="match status" value="1"/>
</dbReference>
<dbReference type="CTD" id="35370"/>
<feature type="transmembrane region" description="Helical" evidence="2">
    <location>
        <begin position="314"/>
        <end position="337"/>
    </location>
</feature>
<gene>
    <name evidence="4" type="primary">LOC108737506</name>
</gene>
<dbReference type="KEGG" id="apln:108737506"/>
<evidence type="ECO:0000313" key="3">
    <source>
        <dbReference type="Proteomes" id="UP000192223"/>
    </source>
</evidence>
<name>A0A7F5R116_AGRPL</name>
<dbReference type="GO" id="GO:0015171">
    <property type="term" value="F:amino acid transmembrane transporter activity"/>
    <property type="evidence" value="ECO:0007669"/>
    <property type="project" value="TreeGrafter"/>
</dbReference>